<keyword evidence="3 6" id="KW-0812">Transmembrane</keyword>
<feature type="transmembrane region" description="Helical" evidence="6">
    <location>
        <begin position="98"/>
        <end position="126"/>
    </location>
</feature>
<evidence type="ECO:0000313" key="7">
    <source>
        <dbReference type="EMBL" id="MFB9769348.1"/>
    </source>
</evidence>
<keyword evidence="8" id="KW-1185">Reference proteome</keyword>
<feature type="transmembrane region" description="Helical" evidence="6">
    <location>
        <begin position="367"/>
        <end position="389"/>
    </location>
</feature>
<evidence type="ECO:0000256" key="3">
    <source>
        <dbReference type="ARBA" id="ARBA00022692"/>
    </source>
</evidence>
<feature type="transmembrane region" description="Helical" evidence="6">
    <location>
        <begin position="401"/>
        <end position="419"/>
    </location>
</feature>
<evidence type="ECO:0000256" key="1">
    <source>
        <dbReference type="ARBA" id="ARBA00004651"/>
    </source>
</evidence>
<dbReference type="PANTHER" id="PTHR42770">
    <property type="entry name" value="AMINO ACID TRANSPORTER-RELATED"/>
    <property type="match status" value="1"/>
</dbReference>
<comment type="caution">
    <text evidence="7">The sequence shown here is derived from an EMBL/GenBank/DDBJ whole genome shotgun (WGS) entry which is preliminary data.</text>
</comment>
<feature type="transmembrane region" description="Helical" evidence="6">
    <location>
        <begin position="163"/>
        <end position="182"/>
    </location>
</feature>
<protein>
    <submittedName>
        <fullName evidence="7">APC family permease</fullName>
    </submittedName>
</protein>
<proteinExistence type="predicted"/>
<feature type="transmembrane region" description="Helical" evidence="6">
    <location>
        <begin position="202"/>
        <end position="222"/>
    </location>
</feature>
<dbReference type="EMBL" id="JBHLZY010000012">
    <property type="protein sequence ID" value="MFB9769348.1"/>
    <property type="molecule type" value="Genomic_DNA"/>
</dbReference>
<dbReference type="InterPro" id="IPR050367">
    <property type="entry name" value="APC_superfamily"/>
</dbReference>
<feature type="transmembrane region" description="Helical" evidence="6">
    <location>
        <begin position="292"/>
        <end position="313"/>
    </location>
</feature>
<organism evidence="7 8">
    <name type="scientific">Lactiplantibacillus modestisalitolerans</name>
    <dbReference type="NCBI Taxonomy" id="1457219"/>
    <lineage>
        <taxon>Bacteria</taxon>
        <taxon>Bacillati</taxon>
        <taxon>Bacillota</taxon>
        <taxon>Bacilli</taxon>
        <taxon>Lactobacillales</taxon>
        <taxon>Lactobacillaceae</taxon>
        <taxon>Lactiplantibacillus</taxon>
    </lineage>
</organism>
<dbReference type="PANTHER" id="PTHR42770:SF7">
    <property type="entry name" value="MEMBRANE PROTEIN"/>
    <property type="match status" value="1"/>
</dbReference>
<gene>
    <name evidence="7" type="ORF">ACFFLI_05560</name>
</gene>
<keyword evidence="5 6" id="KW-0472">Membrane</keyword>
<dbReference type="InterPro" id="IPR002293">
    <property type="entry name" value="AA/rel_permease1"/>
</dbReference>
<feature type="transmembrane region" description="Helical" evidence="6">
    <location>
        <begin position="425"/>
        <end position="442"/>
    </location>
</feature>
<dbReference type="Proteomes" id="UP001589691">
    <property type="component" value="Unassembled WGS sequence"/>
</dbReference>
<comment type="subcellular location">
    <subcellularLocation>
        <location evidence="1">Cell membrane</location>
        <topology evidence="1">Multi-pass membrane protein</topology>
    </subcellularLocation>
</comment>
<evidence type="ECO:0000256" key="4">
    <source>
        <dbReference type="ARBA" id="ARBA00022989"/>
    </source>
</evidence>
<feature type="transmembrane region" description="Helical" evidence="6">
    <location>
        <begin position="343"/>
        <end position="361"/>
    </location>
</feature>
<evidence type="ECO:0000313" key="8">
    <source>
        <dbReference type="Proteomes" id="UP001589691"/>
    </source>
</evidence>
<feature type="transmembrane region" description="Helical" evidence="6">
    <location>
        <begin position="243"/>
        <end position="272"/>
    </location>
</feature>
<feature type="transmembrane region" description="Helical" evidence="6">
    <location>
        <begin position="56"/>
        <end position="77"/>
    </location>
</feature>
<keyword evidence="2" id="KW-1003">Cell membrane</keyword>
<reference evidence="7 8" key="1">
    <citation type="submission" date="2024-09" db="EMBL/GenBank/DDBJ databases">
        <authorList>
            <person name="Sun Q."/>
            <person name="Mori K."/>
        </authorList>
    </citation>
    <scope>NUCLEOTIDE SEQUENCE [LARGE SCALE GENOMIC DNA]</scope>
    <source>
        <strain evidence="7 8">TBRC 4576</strain>
    </source>
</reference>
<sequence length="455" mass="47822">MKVLANQRAVQPLPRKLNRSLNLVEAISLATSDISPTTGVFANIPVVLALAGTGSFTVALLAAVTALCVAVTMAEIGSAFPQSGGIYSVISRVFGARVGFVALIAYLAEGIFIPAITSMGAATYLVAVFPQLNVHLVAVVIMLLATGIAIMNISATGKFTTGLLVLELLVVTGITVGCLLHLQQPVSTLFSGRVFVSGNVRPVTVTTMFAAMAVMLLSFNGFDSALNFSEELKGNQQRVGRSVITAAVIGIIAQLIPLALIMLAAPSLTAFLRAGNPVNYVAQSVLGGPGHVLLSLGIAVAMFACTIAVLLQFSRVLYTSGRDHMWFGALNRWLQSLHPRYQTPWKATILVGGLGVALNGISNLGDLVAFTAVLIVVLYASIGSCDLVARLRRTRLPYRSRLGVIAPIITIAASLYALSQQAPKNLLISAIILGLAGLTAVLRRPNVLIRKEATK</sequence>
<dbReference type="RefSeq" id="WP_137643741.1">
    <property type="nucleotide sequence ID" value="NZ_BJEA01000025.1"/>
</dbReference>
<evidence type="ECO:0000256" key="6">
    <source>
        <dbReference type="SAM" id="Phobius"/>
    </source>
</evidence>
<dbReference type="PIRSF" id="PIRSF006060">
    <property type="entry name" value="AA_transporter"/>
    <property type="match status" value="1"/>
</dbReference>
<feature type="transmembrane region" description="Helical" evidence="6">
    <location>
        <begin position="21"/>
        <end position="44"/>
    </location>
</feature>
<accession>A0ABV5WUF6</accession>
<dbReference type="Pfam" id="PF13520">
    <property type="entry name" value="AA_permease_2"/>
    <property type="match status" value="1"/>
</dbReference>
<keyword evidence="4 6" id="KW-1133">Transmembrane helix</keyword>
<feature type="transmembrane region" description="Helical" evidence="6">
    <location>
        <begin position="132"/>
        <end position="151"/>
    </location>
</feature>
<name>A0ABV5WUF6_9LACO</name>
<evidence type="ECO:0000256" key="5">
    <source>
        <dbReference type="ARBA" id="ARBA00023136"/>
    </source>
</evidence>
<dbReference type="Gene3D" id="1.20.1740.10">
    <property type="entry name" value="Amino acid/polyamine transporter I"/>
    <property type="match status" value="1"/>
</dbReference>
<evidence type="ECO:0000256" key="2">
    <source>
        <dbReference type="ARBA" id="ARBA00022475"/>
    </source>
</evidence>